<dbReference type="CDD" id="cd06587">
    <property type="entry name" value="VOC"/>
    <property type="match status" value="1"/>
</dbReference>
<dbReference type="Gene3D" id="3.10.180.10">
    <property type="entry name" value="2,3-Dihydroxybiphenyl 1,2-Dioxygenase, domain 1"/>
    <property type="match status" value="1"/>
</dbReference>
<feature type="domain" description="Glyoxalase-like" evidence="1">
    <location>
        <begin position="34"/>
        <end position="141"/>
    </location>
</feature>
<dbReference type="EMBL" id="BOMB01000017">
    <property type="protein sequence ID" value="GID12132.1"/>
    <property type="molecule type" value="Genomic_DNA"/>
</dbReference>
<reference evidence="2" key="1">
    <citation type="submission" date="2021-01" db="EMBL/GenBank/DDBJ databases">
        <title>Whole genome shotgun sequence of Actinocatenispora rupis NBRC 107355.</title>
        <authorList>
            <person name="Komaki H."/>
            <person name="Tamura T."/>
        </authorList>
    </citation>
    <scope>NUCLEOTIDE SEQUENCE</scope>
    <source>
        <strain evidence="2">NBRC 107355</strain>
    </source>
</reference>
<dbReference type="InterPro" id="IPR029068">
    <property type="entry name" value="Glyas_Bleomycin-R_OHBP_Dase"/>
</dbReference>
<proteinExistence type="predicted"/>
<dbReference type="PANTHER" id="PTHR35908:SF1">
    <property type="entry name" value="CONSERVED PROTEIN"/>
    <property type="match status" value="1"/>
</dbReference>
<comment type="caution">
    <text evidence="2">The sequence shown here is derived from an EMBL/GenBank/DDBJ whole genome shotgun (WGS) entry which is preliminary data.</text>
</comment>
<dbReference type="AlphaFoldDB" id="A0A8J3J8K1"/>
<evidence type="ECO:0000313" key="2">
    <source>
        <dbReference type="EMBL" id="GID12132.1"/>
    </source>
</evidence>
<dbReference type="Proteomes" id="UP000612808">
    <property type="component" value="Unassembled WGS sequence"/>
</dbReference>
<dbReference type="PANTHER" id="PTHR35908">
    <property type="entry name" value="HYPOTHETICAL FUSION PROTEIN"/>
    <property type="match status" value="1"/>
</dbReference>
<dbReference type="SUPFAM" id="SSF54593">
    <property type="entry name" value="Glyoxalase/Bleomycin resistance protein/Dihydroxybiphenyl dioxygenase"/>
    <property type="match status" value="1"/>
</dbReference>
<evidence type="ECO:0000313" key="3">
    <source>
        <dbReference type="Proteomes" id="UP000612808"/>
    </source>
</evidence>
<evidence type="ECO:0000259" key="1">
    <source>
        <dbReference type="Pfam" id="PF18029"/>
    </source>
</evidence>
<protein>
    <submittedName>
        <fullName evidence="2">Glyoxalase</fullName>
    </submittedName>
</protein>
<organism evidence="2 3">
    <name type="scientific">Actinocatenispora rupis</name>
    <dbReference type="NCBI Taxonomy" id="519421"/>
    <lineage>
        <taxon>Bacteria</taxon>
        <taxon>Bacillati</taxon>
        <taxon>Actinomycetota</taxon>
        <taxon>Actinomycetes</taxon>
        <taxon>Micromonosporales</taxon>
        <taxon>Micromonosporaceae</taxon>
        <taxon>Actinocatenispora</taxon>
    </lineage>
</organism>
<gene>
    <name evidence="2" type="ORF">Aru02nite_30210</name>
</gene>
<keyword evidence="3" id="KW-1185">Reference proteome</keyword>
<sequence length="143" mass="15776">MVESLPRTRQELTGTWSTMVHMTANTQVASLIMMNLDCSDPVALADFYHHVLGWEITHSQPEYAMVSDGHTSIGFGQLANYRAPAWPDESGAKQVHLDLGVSDIDAAEKEYAALGATTPEFQPGETWRVMLDPAGHPFCLCQR</sequence>
<name>A0A8J3J8K1_9ACTN</name>
<dbReference type="Pfam" id="PF18029">
    <property type="entry name" value="Glyoxalase_6"/>
    <property type="match status" value="1"/>
</dbReference>
<dbReference type="InterPro" id="IPR041581">
    <property type="entry name" value="Glyoxalase_6"/>
</dbReference>
<accession>A0A8J3J8K1</accession>